<dbReference type="EMBL" id="CP003236">
    <property type="protein sequence ID" value="AFK53442.1"/>
    <property type="molecule type" value="Genomic_DNA"/>
</dbReference>
<dbReference type="PANTHER" id="PTHR33991:SF1">
    <property type="entry name" value="DNA REPAIR PROTEIN RECO"/>
    <property type="match status" value="1"/>
</dbReference>
<dbReference type="GO" id="GO:0006302">
    <property type="term" value="P:double-strand break repair"/>
    <property type="evidence" value="ECO:0007669"/>
    <property type="project" value="TreeGrafter"/>
</dbReference>
<sequence>MIEWTEEAIVLAARRHGEADVVLSALTDGHGRHQGLVRGGAGRRMRGTIEPGNRLLVTWRGRLDGQLGGYMIEALDEPAGRLIDDGLRLTALGALSAVLDRSLPDRLRIGGLFERTAALIAAIEHAPETVWAAAFVLLERDLLADLGYGLDLGSCALTGGTEDLSHVSPRSGRAVSRAAGAPWAGRLLPLPGFMTGSVPLDEAEVAEIVDGLRLTLYFLDRHLFSGAGQPVPPLRIALADRLARRSGRGPSSADGTNPMEIR</sequence>
<comment type="similarity">
    <text evidence="4">Belongs to the RecO family.</text>
</comment>
<dbReference type="Pfam" id="PF11967">
    <property type="entry name" value="RecO_N"/>
    <property type="match status" value="1"/>
</dbReference>
<gene>
    <name evidence="4 6" type="primary">recO</name>
    <name evidence="6" type="ordered locus">TMO_1603</name>
</gene>
<evidence type="ECO:0000256" key="3">
    <source>
        <dbReference type="ARBA" id="ARBA00023204"/>
    </source>
</evidence>
<dbReference type="GO" id="GO:0006310">
    <property type="term" value="P:DNA recombination"/>
    <property type="evidence" value="ECO:0007669"/>
    <property type="project" value="UniProtKB-UniRule"/>
</dbReference>
<organism evidence="6 7">
    <name type="scientific">Tistrella mobilis (strain KA081020-065)</name>
    <dbReference type="NCBI Taxonomy" id="1110502"/>
    <lineage>
        <taxon>Bacteria</taxon>
        <taxon>Pseudomonadati</taxon>
        <taxon>Pseudomonadota</taxon>
        <taxon>Alphaproteobacteria</taxon>
        <taxon>Geminicoccales</taxon>
        <taxon>Geminicoccaceae</taxon>
        <taxon>Tistrella</taxon>
    </lineage>
</organism>
<dbReference type="PATRIC" id="fig|1110502.3.peg.1650"/>
<dbReference type="InterPro" id="IPR003717">
    <property type="entry name" value="RecO"/>
</dbReference>
<evidence type="ECO:0000256" key="4">
    <source>
        <dbReference type="HAMAP-Rule" id="MF_00201"/>
    </source>
</evidence>
<dbReference type="AlphaFoldDB" id="I3TL04"/>
<dbReference type="SUPFAM" id="SSF50249">
    <property type="entry name" value="Nucleic acid-binding proteins"/>
    <property type="match status" value="1"/>
</dbReference>
<keyword evidence="1 4" id="KW-0227">DNA damage</keyword>
<dbReference type="InterPro" id="IPR022572">
    <property type="entry name" value="DNA_rep/recomb_RecO_N"/>
</dbReference>
<comment type="function">
    <text evidence="4">Involved in DNA repair and RecF pathway recombination.</text>
</comment>
<dbReference type="eggNOG" id="COG1381">
    <property type="taxonomic scope" value="Bacteria"/>
</dbReference>
<dbReference type="Gene3D" id="2.40.50.140">
    <property type="entry name" value="Nucleic acid-binding proteins"/>
    <property type="match status" value="1"/>
</dbReference>
<reference evidence="6 7" key="1">
    <citation type="journal article" date="2012" name="J. Am. Chem. Soc.">
        <title>Bacterial biosynthesis and maturation of the didemnin anti-cancer agents.</title>
        <authorList>
            <person name="Xu Y."/>
            <person name="Kersten R.D."/>
            <person name="Nam S.J."/>
            <person name="Lu L."/>
            <person name="Al-Suwailem A.M."/>
            <person name="Zheng H."/>
            <person name="Fenical W."/>
            <person name="Dorrestein P.C."/>
            <person name="Moore B.S."/>
            <person name="Qian P.Y."/>
        </authorList>
    </citation>
    <scope>NUCLEOTIDE SEQUENCE [LARGE SCALE GENOMIC DNA]</scope>
    <source>
        <strain evidence="6 7">KA081020-065</strain>
    </source>
</reference>
<protein>
    <recommendedName>
        <fullName evidence="4">DNA repair protein RecO</fullName>
    </recommendedName>
    <alternativeName>
        <fullName evidence="4">Recombination protein O</fullName>
    </alternativeName>
</protein>
<dbReference type="InterPro" id="IPR012340">
    <property type="entry name" value="NA-bd_OB-fold"/>
</dbReference>
<dbReference type="SUPFAM" id="SSF57863">
    <property type="entry name" value="ArfGap/RecO-like zinc finger"/>
    <property type="match status" value="1"/>
</dbReference>
<dbReference type="Pfam" id="PF02565">
    <property type="entry name" value="RecO_C"/>
    <property type="match status" value="1"/>
</dbReference>
<dbReference type="HAMAP" id="MF_00201">
    <property type="entry name" value="RecO"/>
    <property type="match status" value="1"/>
</dbReference>
<proteinExistence type="inferred from homology"/>
<dbReference type="NCBIfam" id="TIGR00613">
    <property type="entry name" value="reco"/>
    <property type="match status" value="1"/>
</dbReference>
<dbReference type="InterPro" id="IPR037278">
    <property type="entry name" value="ARFGAP/RecO"/>
</dbReference>
<dbReference type="STRING" id="1110502.TMO_1603"/>
<dbReference type="KEGG" id="tmo:TMO_1603"/>
<dbReference type="GO" id="GO:0043590">
    <property type="term" value="C:bacterial nucleoid"/>
    <property type="evidence" value="ECO:0007669"/>
    <property type="project" value="TreeGrafter"/>
</dbReference>
<evidence type="ECO:0000256" key="2">
    <source>
        <dbReference type="ARBA" id="ARBA00023172"/>
    </source>
</evidence>
<dbReference type="PANTHER" id="PTHR33991">
    <property type="entry name" value="DNA REPAIR PROTEIN RECO"/>
    <property type="match status" value="1"/>
</dbReference>
<feature type="domain" description="DNA replication/recombination mediator RecO N-terminal" evidence="5">
    <location>
        <begin position="1"/>
        <end position="68"/>
    </location>
</feature>
<dbReference type="HOGENOM" id="CLU_086029_0_0_5"/>
<keyword evidence="2 4" id="KW-0233">DNA recombination</keyword>
<evidence type="ECO:0000313" key="7">
    <source>
        <dbReference type="Proteomes" id="UP000005258"/>
    </source>
</evidence>
<evidence type="ECO:0000256" key="1">
    <source>
        <dbReference type="ARBA" id="ARBA00022763"/>
    </source>
</evidence>
<dbReference type="RefSeq" id="WP_014745120.1">
    <property type="nucleotide sequence ID" value="NC_017956.1"/>
</dbReference>
<evidence type="ECO:0000313" key="6">
    <source>
        <dbReference type="EMBL" id="AFK53442.1"/>
    </source>
</evidence>
<dbReference type="Proteomes" id="UP000005258">
    <property type="component" value="Chromosome"/>
</dbReference>
<name>I3TL04_TISMK</name>
<keyword evidence="7" id="KW-1185">Reference proteome</keyword>
<evidence type="ECO:0000259" key="5">
    <source>
        <dbReference type="Pfam" id="PF11967"/>
    </source>
</evidence>
<keyword evidence="3 4" id="KW-0234">DNA repair</keyword>
<accession>I3TL04</accession>